<dbReference type="AlphaFoldDB" id="A0A369JEP6"/>
<evidence type="ECO:0000313" key="2">
    <source>
        <dbReference type="Proteomes" id="UP000076154"/>
    </source>
</evidence>
<dbReference type="InParanoid" id="A0A369JEP6"/>
<accession>A0A369JEP6</accession>
<protein>
    <submittedName>
        <fullName evidence="1">Uncharacterized protein</fullName>
    </submittedName>
</protein>
<proteinExistence type="predicted"/>
<keyword evidence="2" id="KW-1185">Reference proteome</keyword>
<comment type="caution">
    <text evidence="1">The sequence shown here is derived from an EMBL/GenBank/DDBJ whole genome shotgun (WGS) entry which is preliminary data.</text>
</comment>
<reference evidence="1" key="1">
    <citation type="submission" date="2018-04" db="EMBL/GenBank/DDBJ databases">
        <title>Whole genome sequencing of Hypsizygus marmoreus.</title>
        <authorList>
            <person name="Choi I.-G."/>
            <person name="Min B."/>
            <person name="Kim J.-G."/>
            <person name="Kim S."/>
            <person name="Oh Y.-L."/>
            <person name="Kong W.-S."/>
            <person name="Park H."/>
            <person name="Jeong J."/>
            <person name="Song E.-S."/>
        </authorList>
    </citation>
    <scope>NUCLEOTIDE SEQUENCE [LARGE SCALE GENOMIC DNA]</scope>
    <source>
        <strain evidence="1">51987-8</strain>
    </source>
</reference>
<sequence length="196" mass="21513">MAWLVIYGEHSVQCMQYKGQSWEYKGQVVAQVLLRTRPKIIRQVLPTESTMIFSKLFVFLAAATTASAVPFTPEPVLTPSLIPFDRATATDNTTGTESALVNPTMLFCSSLNCVGCFRLSIVDRLQQTCLLSTPPTFASVAIDNPDRTFLPYTIWVSFVGFSCPADNGQIPQTNTCFNLTPLGNGWRIQNTGGGTF</sequence>
<name>A0A369JEP6_HYPMA</name>
<organism evidence="1 2">
    <name type="scientific">Hypsizygus marmoreus</name>
    <name type="common">White beech mushroom</name>
    <name type="synonym">Agaricus marmoreus</name>
    <dbReference type="NCBI Taxonomy" id="39966"/>
    <lineage>
        <taxon>Eukaryota</taxon>
        <taxon>Fungi</taxon>
        <taxon>Dikarya</taxon>
        <taxon>Basidiomycota</taxon>
        <taxon>Agaricomycotina</taxon>
        <taxon>Agaricomycetes</taxon>
        <taxon>Agaricomycetidae</taxon>
        <taxon>Agaricales</taxon>
        <taxon>Tricholomatineae</taxon>
        <taxon>Lyophyllaceae</taxon>
        <taxon>Hypsizygus</taxon>
    </lineage>
</organism>
<gene>
    <name evidence="1" type="ORF">Hypma_000544</name>
</gene>
<evidence type="ECO:0000313" key="1">
    <source>
        <dbReference type="EMBL" id="RDB18183.1"/>
    </source>
</evidence>
<dbReference type="EMBL" id="LUEZ02000106">
    <property type="protein sequence ID" value="RDB18183.1"/>
    <property type="molecule type" value="Genomic_DNA"/>
</dbReference>
<dbReference type="Proteomes" id="UP000076154">
    <property type="component" value="Unassembled WGS sequence"/>
</dbReference>